<dbReference type="EMBL" id="QSBY01000011">
    <property type="protein sequence ID" value="RHW67526.1"/>
    <property type="molecule type" value="Genomic_DNA"/>
</dbReference>
<comment type="caution">
    <text evidence="2">The sequence shown here is derived from an EMBL/GenBank/DDBJ whole genome shotgun (WGS) entry which is preliminary data.</text>
</comment>
<proteinExistence type="predicted"/>
<dbReference type="Proteomes" id="UP000266743">
    <property type="component" value="Chromosome 11"/>
</dbReference>
<evidence type="ECO:0000259" key="1">
    <source>
        <dbReference type="Pfam" id="PF16561"/>
    </source>
</evidence>
<sequence>MQDVRSYEQRTEDIFHSRYLYPVTFKVSGEATEVFVVGSMNNWADPIELERCEEEGEIYFHTTLYLPAGDYEYRYIVDGVEIVPESNGVLSKHKQVTAICIKSRN</sequence>
<dbReference type="SUPFAM" id="SSF81296">
    <property type="entry name" value="E set domains"/>
    <property type="match status" value="1"/>
</dbReference>
<organism evidence="2">
    <name type="scientific">Trypanosoma brucei equiperdum</name>
    <dbReference type="NCBI Taxonomy" id="630700"/>
    <lineage>
        <taxon>Eukaryota</taxon>
        <taxon>Discoba</taxon>
        <taxon>Euglenozoa</taxon>
        <taxon>Kinetoplastea</taxon>
        <taxon>Metakinetoplastina</taxon>
        <taxon>Trypanosomatida</taxon>
        <taxon>Trypanosomatidae</taxon>
        <taxon>Trypanosoma</taxon>
    </lineage>
</organism>
<reference evidence="2" key="1">
    <citation type="submission" date="2018-09" db="EMBL/GenBank/DDBJ databases">
        <title>whole genome sequence of T. equiperdum IVM-t1 strain.</title>
        <authorList>
            <person name="Suganuma K."/>
        </authorList>
    </citation>
    <scope>NUCLEOTIDE SEQUENCE [LARGE SCALE GENOMIC DNA]</scope>
    <source>
        <strain evidence="2">IVM-t1</strain>
    </source>
</reference>
<dbReference type="InterPro" id="IPR013783">
    <property type="entry name" value="Ig-like_fold"/>
</dbReference>
<dbReference type="AlphaFoldDB" id="A0A3L6KUE9"/>
<dbReference type="FunFam" id="2.60.40.10:FF:002087">
    <property type="entry name" value="AIR9 protein"/>
    <property type="match status" value="1"/>
</dbReference>
<name>A0A3L6KUE9_9TRYP</name>
<accession>A0A3L6KUE9</accession>
<gene>
    <name evidence="2" type="ORF">DPX39_110147000</name>
</gene>
<protein>
    <recommendedName>
        <fullName evidence="1">AMP-activated protein kinase glycogen-binding domain-containing protein</fullName>
    </recommendedName>
</protein>
<feature type="domain" description="AMP-activated protein kinase glycogen-binding" evidence="1">
    <location>
        <begin position="21"/>
        <end position="83"/>
    </location>
</feature>
<dbReference type="Gene3D" id="2.60.40.10">
    <property type="entry name" value="Immunoglobulins"/>
    <property type="match status" value="1"/>
</dbReference>
<dbReference type="CDD" id="cd02859">
    <property type="entry name" value="E_set_AMPKbeta_like_N"/>
    <property type="match status" value="1"/>
</dbReference>
<dbReference type="Pfam" id="PF16561">
    <property type="entry name" value="AMPK1_CBM"/>
    <property type="match status" value="1"/>
</dbReference>
<dbReference type="InterPro" id="IPR032640">
    <property type="entry name" value="AMPK1_CBM"/>
</dbReference>
<dbReference type="InterPro" id="IPR014756">
    <property type="entry name" value="Ig_E-set"/>
</dbReference>
<evidence type="ECO:0000313" key="2">
    <source>
        <dbReference type="EMBL" id="RHW67526.1"/>
    </source>
</evidence>